<keyword evidence="4" id="KW-1185">Reference proteome</keyword>
<dbReference type="EMBL" id="JH767650">
    <property type="protein sequence ID" value="EON69978.1"/>
    <property type="molecule type" value="Genomic_DNA"/>
</dbReference>
<evidence type="ECO:0000256" key="2">
    <source>
        <dbReference type="ARBA" id="ARBA00022857"/>
    </source>
</evidence>
<dbReference type="InterPro" id="IPR020904">
    <property type="entry name" value="Sc_DH/Rdtase_CS"/>
</dbReference>
<dbReference type="GO" id="GO:0016616">
    <property type="term" value="F:oxidoreductase activity, acting on the CH-OH group of donors, NAD or NADP as acceptor"/>
    <property type="evidence" value="ECO:0007669"/>
    <property type="project" value="TreeGrafter"/>
</dbReference>
<dbReference type="RefSeq" id="XP_007785295.1">
    <property type="nucleotide sequence ID" value="XM_007787105.1"/>
</dbReference>
<sequence>MPGRLLNKVAIVTGSSSGLGRAIALAYAAEGAKVVCADLSSTARKDVVIEKEQGKPTCEEIIKLGGVSIFFMADVGNSNDLECLVRAAVAKYGRLDIMVKNAGVAAAGADGLKLVHELSDKDWDNMMRVNSTGVFYGCRAAIKQMMTQDLHPSGDRGWIINTASVAGLVGFVGAGAYSASKGSVVQLTKSIALEYAPHKIHSNCLCPGVVNTALTKQLTEHPEMHDRIVGMHPWGRLGEPQDVARAAVFLASEDAGWITGVPLPVDGGYLAQ</sequence>
<evidence type="ECO:0000313" key="3">
    <source>
        <dbReference type="EMBL" id="EON69978.1"/>
    </source>
</evidence>
<proteinExistence type="inferred from homology"/>
<dbReference type="GeneID" id="19906554"/>
<dbReference type="InterPro" id="IPR002347">
    <property type="entry name" value="SDR_fam"/>
</dbReference>
<evidence type="ECO:0008006" key="5">
    <source>
        <dbReference type="Google" id="ProtNLM"/>
    </source>
</evidence>
<dbReference type="PRINTS" id="PR00080">
    <property type="entry name" value="SDRFAMILY"/>
</dbReference>
<dbReference type="PANTHER" id="PTHR42760">
    <property type="entry name" value="SHORT-CHAIN DEHYDROGENASES/REDUCTASES FAMILY MEMBER"/>
    <property type="match status" value="1"/>
</dbReference>
<dbReference type="STRING" id="1168221.R7Z792"/>
<dbReference type="eggNOG" id="KOG1200">
    <property type="taxonomic scope" value="Eukaryota"/>
</dbReference>
<dbReference type="PROSITE" id="PS00061">
    <property type="entry name" value="ADH_SHORT"/>
    <property type="match status" value="1"/>
</dbReference>
<reference evidence="4" key="1">
    <citation type="submission" date="2012-06" db="EMBL/GenBank/DDBJ databases">
        <title>The genome sequence of Coniosporium apollinis CBS 100218.</title>
        <authorList>
            <consortium name="The Broad Institute Genome Sequencing Platform"/>
            <person name="Cuomo C."/>
            <person name="Gorbushina A."/>
            <person name="Noack S."/>
            <person name="Walker B."/>
            <person name="Young S.K."/>
            <person name="Zeng Q."/>
            <person name="Gargeya S."/>
            <person name="Fitzgerald M."/>
            <person name="Haas B."/>
            <person name="Abouelleil A."/>
            <person name="Alvarado L."/>
            <person name="Arachchi H.M."/>
            <person name="Berlin A.M."/>
            <person name="Chapman S.B."/>
            <person name="Goldberg J."/>
            <person name="Griggs A."/>
            <person name="Gujja S."/>
            <person name="Hansen M."/>
            <person name="Howarth C."/>
            <person name="Imamovic A."/>
            <person name="Larimer J."/>
            <person name="McCowan C."/>
            <person name="Montmayeur A."/>
            <person name="Murphy C."/>
            <person name="Neiman D."/>
            <person name="Pearson M."/>
            <person name="Priest M."/>
            <person name="Roberts A."/>
            <person name="Saif S."/>
            <person name="Shea T."/>
            <person name="Sisk P."/>
            <person name="Sykes S."/>
            <person name="Wortman J."/>
            <person name="Nusbaum C."/>
            <person name="Birren B."/>
        </authorList>
    </citation>
    <scope>NUCLEOTIDE SEQUENCE [LARGE SCALE GENOMIC DNA]</scope>
    <source>
        <strain evidence="4">CBS 100218</strain>
    </source>
</reference>
<dbReference type="Pfam" id="PF13561">
    <property type="entry name" value="adh_short_C2"/>
    <property type="match status" value="1"/>
</dbReference>
<dbReference type="HOGENOM" id="CLU_010194_1_0_1"/>
<dbReference type="Proteomes" id="UP000016924">
    <property type="component" value="Unassembled WGS sequence"/>
</dbReference>
<comment type="similarity">
    <text evidence="1">Belongs to the short-chain dehydrogenases/reductases (SDR) family.</text>
</comment>
<dbReference type="SUPFAM" id="SSF51735">
    <property type="entry name" value="NAD(P)-binding Rossmann-fold domains"/>
    <property type="match status" value="1"/>
</dbReference>
<accession>R7Z792</accession>
<evidence type="ECO:0000313" key="4">
    <source>
        <dbReference type="Proteomes" id="UP000016924"/>
    </source>
</evidence>
<dbReference type="FunFam" id="3.40.50.720:FF:000084">
    <property type="entry name" value="Short-chain dehydrogenase reductase"/>
    <property type="match status" value="1"/>
</dbReference>
<gene>
    <name evidence="3" type="ORF">W97_09243</name>
</gene>
<protein>
    <recommendedName>
        <fullName evidence="5">Glucose 1-dehydrogenase</fullName>
    </recommendedName>
</protein>
<organism evidence="3 4">
    <name type="scientific">Coniosporium apollinis (strain CBS 100218)</name>
    <name type="common">Rock-inhabiting black yeast</name>
    <dbReference type="NCBI Taxonomy" id="1168221"/>
    <lineage>
        <taxon>Eukaryota</taxon>
        <taxon>Fungi</taxon>
        <taxon>Dikarya</taxon>
        <taxon>Ascomycota</taxon>
        <taxon>Pezizomycotina</taxon>
        <taxon>Dothideomycetes</taxon>
        <taxon>Dothideomycetes incertae sedis</taxon>
        <taxon>Coniosporium</taxon>
    </lineage>
</organism>
<dbReference type="NCBIfam" id="NF005559">
    <property type="entry name" value="PRK07231.1"/>
    <property type="match status" value="1"/>
</dbReference>
<dbReference type="Gene3D" id="3.40.50.720">
    <property type="entry name" value="NAD(P)-binding Rossmann-like Domain"/>
    <property type="match status" value="1"/>
</dbReference>
<name>R7Z792_CONA1</name>
<dbReference type="OrthoDB" id="417891at2759"/>
<dbReference type="InterPro" id="IPR036291">
    <property type="entry name" value="NAD(P)-bd_dom_sf"/>
</dbReference>
<dbReference type="OMA" id="NAGICSP"/>
<dbReference type="PANTHER" id="PTHR42760:SF124">
    <property type="entry name" value="SHORT-CHAIN DEHYDROGENASE_REDUCTASE"/>
    <property type="match status" value="1"/>
</dbReference>
<dbReference type="AlphaFoldDB" id="R7Z792"/>
<dbReference type="PRINTS" id="PR00081">
    <property type="entry name" value="GDHRDH"/>
</dbReference>
<evidence type="ECO:0000256" key="1">
    <source>
        <dbReference type="ARBA" id="ARBA00006484"/>
    </source>
</evidence>
<keyword evidence="2" id="KW-0521">NADP</keyword>